<name>A0ABM1BT11_LIMPO</name>
<proteinExistence type="predicted"/>
<accession>A0ABM1BT11</accession>
<dbReference type="Proteomes" id="UP000694941">
    <property type="component" value="Unplaced"/>
</dbReference>
<keyword evidence="1" id="KW-1185">Reference proteome</keyword>
<evidence type="ECO:0000313" key="2">
    <source>
        <dbReference type="RefSeq" id="XP_013788096.1"/>
    </source>
</evidence>
<gene>
    <name evidence="2" type="primary">LOC106472012</name>
</gene>
<evidence type="ECO:0000313" key="1">
    <source>
        <dbReference type="Proteomes" id="UP000694941"/>
    </source>
</evidence>
<dbReference type="RefSeq" id="XP_013788096.1">
    <property type="nucleotide sequence ID" value="XM_013932642.1"/>
</dbReference>
<sequence length="157" mass="17723">MFMYRNTKSGEKKLYKIWNGILAVYSFTVCLPGAICWQQHPFIIQVLQNHKSDVSSQIDSLEPATLQTDILLDKSNSHICKNLKIDEACLTIQSTISSTLNIWTQSSECEGCPVLFQRNITSAENVTLKVNTSTETNVTLTRRTAEDVFCSTEKLQQ</sequence>
<reference evidence="2" key="1">
    <citation type="submission" date="2025-08" db="UniProtKB">
        <authorList>
            <consortium name="RefSeq"/>
        </authorList>
    </citation>
    <scope>IDENTIFICATION</scope>
    <source>
        <tissue evidence="2">Muscle</tissue>
    </source>
</reference>
<dbReference type="GeneID" id="106472012"/>
<organism evidence="1 2">
    <name type="scientific">Limulus polyphemus</name>
    <name type="common">Atlantic horseshoe crab</name>
    <dbReference type="NCBI Taxonomy" id="6850"/>
    <lineage>
        <taxon>Eukaryota</taxon>
        <taxon>Metazoa</taxon>
        <taxon>Ecdysozoa</taxon>
        <taxon>Arthropoda</taxon>
        <taxon>Chelicerata</taxon>
        <taxon>Merostomata</taxon>
        <taxon>Xiphosura</taxon>
        <taxon>Limulidae</taxon>
        <taxon>Limulus</taxon>
    </lineage>
</organism>
<protein>
    <submittedName>
        <fullName evidence="2">Uncharacterized protein LOC106472012</fullName>
    </submittedName>
</protein>